<accession>A0A1G2HIV4</accession>
<sequence>MPRAVKPIFFTAYSIKDAMKKLNIPLGTPKPLFVDGPFTSRKEAEEGYESLAQPILIFYQEK</sequence>
<dbReference type="AlphaFoldDB" id="A0A1G2HIV4"/>
<dbReference type="Proteomes" id="UP000178991">
    <property type="component" value="Unassembled WGS sequence"/>
</dbReference>
<protein>
    <submittedName>
        <fullName evidence="1">Uncharacterized protein</fullName>
    </submittedName>
</protein>
<organism evidence="1 2">
    <name type="scientific">Candidatus Staskawiczbacteria bacterium RIFCSPHIGHO2_01_FULL_34_27</name>
    <dbReference type="NCBI Taxonomy" id="1802199"/>
    <lineage>
        <taxon>Bacteria</taxon>
        <taxon>Candidatus Staskawicziibacteriota</taxon>
    </lineage>
</organism>
<comment type="caution">
    <text evidence="1">The sequence shown here is derived from an EMBL/GenBank/DDBJ whole genome shotgun (WGS) entry which is preliminary data.</text>
</comment>
<proteinExistence type="predicted"/>
<name>A0A1G2HIV4_9BACT</name>
<gene>
    <name evidence="1" type="ORF">A2639_01105</name>
</gene>
<reference evidence="1 2" key="1">
    <citation type="journal article" date="2016" name="Nat. Commun.">
        <title>Thousands of microbial genomes shed light on interconnected biogeochemical processes in an aquifer system.</title>
        <authorList>
            <person name="Anantharaman K."/>
            <person name="Brown C.T."/>
            <person name="Hug L.A."/>
            <person name="Sharon I."/>
            <person name="Castelle C.J."/>
            <person name="Probst A.J."/>
            <person name="Thomas B.C."/>
            <person name="Singh A."/>
            <person name="Wilkins M.J."/>
            <person name="Karaoz U."/>
            <person name="Brodie E.L."/>
            <person name="Williams K.H."/>
            <person name="Hubbard S.S."/>
            <person name="Banfield J.F."/>
        </authorList>
    </citation>
    <scope>NUCLEOTIDE SEQUENCE [LARGE SCALE GENOMIC DNA]</scope>
</reference>
<evidence type="ECO:0000313" key="1">
    <source>
        <dbReference type="EMBL" id="OGZ62417.1"/>
    </source>
</evidence>
<evidence type="ECO:0000313" key="2">
    <source>
        <dbReference type="Proteomes" id="UP000178991"/>
    </source>
</evidence>
<dbReference type="EMBL" id="MHOL01000022">
    <property type="protein sequence ID" value="OGZ62417.1"/>
    <property type="molecule type" value="Genomic_DNA"/>
</dbReference>